<evidence type="ECO:0000313" key="2">
    <source>
        <dbReference type="Proteomes" id="UP000035009"/>
    </source>
</evidence>
<protein>
    <recommendedName>
        <fullName evidence="3">HAD family hydrolase</fullName>
    </recommendedName>
</protein>
<dbReference type="SUPFAM" id="SSF56784">
    <property type="entry name" value="HAD-like"/>
    <property type="match status" value="1"/>
</dbReference>
<keyword evidence="2" id="KW-1185">Reference proteome</keyword>
<dbReference type="Proteomes" id="UP000035009">
    <property type="component" value="Unassembled WGS sequence"/>
</dbReference>
<name>M3UXC3_GORML</name>
<dbReference type="Gene3D" id="3.40.50.1000">
    <property type="entry name" value="HAD superfamily/HAD-like"/>
    <property type="match status" value="1"/>
</dbReference>
<dbReference type="OrthoDB" id="1666512at2"/>
<dbReference type="EMBL" id="BAOP01000017">
    <property type="protein sequence ID" value="GAC80382.1"/>
    <property type="molecule type" value="Genomic_DNA"/>
</dbReference>
<dbReference type="RefSeq" id="WP_008379363.1">
    <property type="nucleotide sequence ID" value="NZ_BAOP01000017.1"/>
</dbReference>
<dbReference type="InterPro" id="IPR036412">
    <property type="entry name" value="HAD-like_sf"/>
</dbReference>
<sequence>MNALIATDLDRTMIFSRAASGFSTALEERSGSPSAVEEPVCVEIYNAAPLSFMTPGAVTKLTALAASTPVVPTTTRTREQFERITLPGGPFAYAVVSNGGRIVRDGENDEDWRSALEARIATTSAPVAELHADLQTRIDESWVSSTRIADDLFAYLVVDLDRQPSDFVDDWRAWCTPRGWSVSQQGRKIYAMPDGVTKSAAVAEVRRRLVDDGVLTPDAPLFAAGDGQLDADLLEYADHAIRPAHGELHDSGWTRPGLTVTASAGIEAGEEILDWFVDHAHHPASAPHPLRPALAEK</sequence>
<evidence type="ECO:0000313" key="1">
    <source>
        <dbReference type="EMBL" id="GAC80382.1"/>
    </source>
</evidence>
<evidence type="ECO:0008006" key="3">
    <source>
        <dbReference type="Google" id="ProtNLM"/>
    </source>
</evidence>
<dbReference type="InterPro" id="IPR023214">
    <property type="entry name" value="HAD_sf"/>
</dbReference>
<accession>M3UXC3</accession>
<comment type="caution">
    <text evidence="1">The sequence shown here is derived from an EMBL/GenBank/DDBJ whole genome shotgun (WGS) entry which is preliminary data.</text>
</comment>
<dbReference type="STRING" id="410332.SAMN04488550_0257"/>
<organism evidence="1 2">
    <name type="scientific">Gordonia malaquae NBRC 108250</name>
    <dbReference type="NCBI Taxonomy" id="1223542"/>
    <lineage>
        <taxon>Bacteria</taxon>
        <taxon>Bacillati</taxon>
        <taxon>Actinomycetota</taxon>
        <taxon>Actinomycetes</taxon>
        <taxon>Mycobacteriales</taxon>
        <taxon>Gordoniaceae</taxon>
        <taxon>Gordonia</taxon>
    </lineage>
</organism>
<dbReference type="eggNOG" id="COG0561">
    <property type="taxonomic scope" value="Bacteria"/>
</dbReference>
<dbReference type="AlphaFoldDB" id="M3UXC3"/>
<proteinExistence type="predicted"/>
<reference evidence="1 2" key="1">
    <citation type="submission" date="2013-02" db="EMBL/GenBank/DDBJ databases">
        <title>Whole genome shotgun sequence of Gordonia malaquae NBRC 108250.</title>
        <authorList>
            <person name="Yoshida I."/>
            <person name="Hosoyama A."/>
            <person name="Tsuchikane K."/>
            <person name="Ando Y."/>
            <person name="Baba S."/>
            <person name="Ohji S."/>
            <person name="Hamada M."/>
            <person name="Tamura T."/>
            <person name="Yamazoe A."/>
            <person name="Yamazaki S."/>
            <person name="Fujita N."/>
        </authorList>
    </citation>
    <scope>NUCLEOTIDE SEQUENCE [LARGE SCALE GENOMIC DNA]</scope>
    <source>
        <strain evidence="1 2">NBRC 108250</strain>
    </source>
</reference>
<gene>
    <name evidence="1" type="ORF">GM1_017_00400</name>
</gene>